<protein>
    <recommendedName>
        <fullName evidence="3 7">Aspartate carbamoyltransferase regulatory chain</fullName>
    </recommendedName>
</protein>
<sequence length="159" mass="18420">MSLQDKLQVEAIKNGTVIDHIPSPLGFDILRFLKLENSNERMTVGINLPSSNMKTKDIIKIENVFLPENKANQLALFSQNITINQIKDFTVIKKYKIILPREVLGIFSCPNPNCITNHEKVRSYFKVTHHNDNTLLKCHYCEKSYQKKIITQINYKDTK</sequence>
<feature type="binding site" evidence="7">
    <location>
        <position position="114"/>
    </location>
    <ligand>
        <name>Zn(2+)</name>
        <dbReference type="ChEBI" id="CHEBI:29105"/>
    </ligand>
</feature>
<dbReference type="GO" id="GO:0009347">
    <property type="term" value="C:aspartate carbamoyltransferase complex"/>
    <property type="evidence" value="ECO:0007669"/>
    <property type="project" value="InterPro"/>
</dbReference>
<keyword evidence="5 7" id="KW-0862">Zinc</keyword>
<feature type="binding site" evidence="7">
    <location>
        <position position="141"/>
    </location>
    <ligand>
        <name>Zn(2+)</name>
        <dbReference type="ChEBI" id="CHEBI:29105"/>
    </ligand>
</feature>
<comment type="cofactor">
    <cofactor evidence="7">
        <name>Zn(2+)</name>
        <dbReference type="ChEBI" id="CHEBI:29105"/>
    </cofactor>
    <text evidence="7">Binds 1 zinc ion per subunit.</text>
</comment>
<dbReference type="CDD" id="cd20335">
    <property type="entry name" value="BRcat_RBR"/>
    <property type="match status" value="1"/>
</dbReference>
<feature type="binding site" evidence="7">
    <location>
        <position position="138"/>
    </location>
    <ligand>
        <name>Zn(2+)</name>
        <dbReference type="ChEBI" id="CHEBI:29105"/>
    </ligand>
</feature>
<dbReference type="KEGG" id="pmai:CF386_04470"/>
<comment type="similarity">
    <text evidence="2 7">Belongs to the PyrI family.</text>
</comment>
<dbReference type="InterPro" id="IPR002801">
    <property type="entry name" value="Asp_carbamoylTrfase_reg"/>
</dbReference>
<accession>A0A220VDH3</accession>
<feature type="binding site" evidence="7">
    <location>
        <position position="109"/>
    </location>
    <ligand>
        <name>Zn(2+)</name>
        <dbReference type="ChEBI" id="CHEBI:29105"/>
    </ligand>
</feature>
<comment type="function">
    <text evidence="1 7">Involved in allosteric regulation of aspartate carbamoyltransferase.</text>
</comment>
<evidence type="ECO:0000259" key="8">
    <source>
        <dbReference type="Pfam" id="PF01948"/>
    </source>
</evidence>
<evidence type="ECO:0000256" key="6">
    <source>
        <dbReference type="ARBA" id="ARBA00022975"/>
    </source>
</evidence>
<proteinExistence type="inferred from homology"/>
<dbReference type="RefSeq" id="WP_089073229.1">
    <property type="nucleotide sequence ID" value="NZ_CBCSAM010000011.1"/>
</dbReference>
<dbReference type="InterPro" id="IPR036793">
    <property type="entry name" value="Asp_carbatrfase_reg_N_sf"/>
</dbReference>
<keyword evidence="10" id="KW-0808">Transferase</keyword>
<dbReference type="GO" id="GO:0006207">
    <property type="term" value="P:'de novo' pyrimidine nucleobase biosynthetic process"/>
    <property type="evidence" value="ECO:0007669"/>
    <property type="project" value="InterPro"/>
</dbReference>
<dbReference type="PANTHER" id="PTHR35805">
    <property type="entry name" value="ASPARTATE CARBAMOYLTRANSFERASE REGULATORY CHAIN"/>
    <property type="match status" value="1"/>
</dbReference>
<dbReference type="PANTHER" id="PTHR35805:SF1">
    <property type="entry name" value="ASPARTATE CARBAMOYLTRANSFERASE REGULATORY CHAIN"/>
    <property type="match status" value="1"/>
</dbReference>
<keyword evidence="11" id="KW-1185">Reference proteome</keyword>
<dbReference type="HAMAP" id="MF_00002">
    <property type="entry name" value="Asp_carb_tr_reg"/>
    <property type="match status" value="1"/>
</dbReference>
<dbReference type="SUPFAM" id="SSF54893">
    <property type="entry name" value="Aspartate carbamoyltransferase, Regulatory-chain, N-terminal domain"/>
    <property type="match status" value="1"/>
</dbReference>
<dbReference type="InterPro" id="IPR020542">
    <property type="entry name" value="Asp_carbamoyltrfase_reg_C"/>
</dbReference>
<feature type="domain" description="Aspartate carbamoyltransferase regulatory subunit N-terminal" evidence="8">
    <location>
        <begin position="7"/>
        <end position="97"/>
    </location>
</feature>
<feature type="domain" description="Aspartate carbamoyltransferase regulatory subunit C-terminal" evidence="9">
    <location>
        <begin position="102"/>
        <end position="150"/>
    </location>
</feature>
<dbReference type="Pfam" id="PF01948">
    <property type="entry name" value="PyrI"/>
    <property type="match status" value="1"/>
</dbReference>
<evidence type="ECO:0000256" key="7">
    <source>
        <dbReference type="HAMAP-Rule" id="MF_00002"/>
    </source>
</evidence>
<dbReference type="Pfam" id="PF02748">
    <property type="entry name" value="PyrI_C"/>
    <property type="match status" value="1"/>
</dbReference>
<dbReference type="EMBL" id="CP022355">
    <property type="protein sequence ID" value="ASK78321.1"/>
    <property type="molecule type" value="Genomic_DNA"/>
</dbReference>
<dbReference type="InterPro" id="IPR020545">
    <property type="entry name" value="Asp_carbamoyltransf_reg_N"/>
</dbReference>
<reference evidence="10 11" key="1">
    <citation type="journal article" date="2016" name="Int. J. Syst. Evol. Microbiol.">
        <title>Paraphotobacterium marinum gen. nov., sp. nov., a member of the family Vibrionaceae, isolated from surface seawater.</title>
        <authorList>
            <person name="Huang Z."/>
            <person name="Dong C."/>
            <person name="Shao Z."/>
        </authorList>
    </citation>
    <scope>NUCLEOTIDE SEQUENCE [LARGE SCALE GENOMIC DNA]</scope>
    <source>
        <strain evidence="10 11">NSCS20N07D</strain>
    </source>
</reference>
<evidence type="ECO:0000256" key="3">
    <source>
        <dbReference type="ARBA" id="ARBA00021764"/>
    </source>
</evidence>
<keyword evidence="4 7" id="KW-0479">Metal-binding</keyword>
<evidence type="ECO:0000256" key="5">
    <source>
        <dbReference type="ARBA" id="ARBA00022833"/>
    </source>
</evidence>
<evidence type="ECO:0000256" key="1">
    <source>
        <dbReference type="ARBA" id="ARBA00002565"/>
    </source>
</evidence>
<dbReference type="GO" id="GO:0046872">
    <property type="term" value="F:metal ion binding"/>
    <property type="evidence" value="ECO:0007669"/>
    <property type="project" value="UniProtKB-KW"/>
</dbReference>
<dbReference type="SUPFAM" id="SSF57825">
    <property type="entry name" value="Aspartate carbamoyltransferase, Regulatory-chain, C-terminal domain"/>
    <property type="match status" value="1"/>
</dbReference>
<dbReference type="Proteomes" id="UP000242175">
    <property type="component" value="Chromosome large"/>
</dbReference>
<organism evidence="10 11">
    <name type="scientific">Paraphotobacterium marinum</name>
    <dbReference type="NCBI Taxonomy" id="1755811"/>
    <lineage>
        <taxon>Bacteria</taxon>
        <taxon>Pseudomonadati</taxon>
        <taxon>Pseudomonadota</taxon>
        <taxon>Gammaproteobacteria</taxon>
        <taxon>Vibrionales</taxon>
        <taxon>Vibrionaceae</taxon>
        <taxon>Paraphotobacterium</taxon>
    </lineage>
</organism>
<dbReference type="GO" id="GO:0016740">
    <property type="term" value="F:transferase activity"/>
    <property type="evidence" value="ECO:0007669"/>
    <property type="project" value="UniProtKB-KW"/>
</dbReference>
<dbReference type="OrthoDB" id="5599321at2"/>
<dbReference type="Gene3D" id="2.30.30.20">
    <property type="entry name" value="Aspartate carbamoyltransferase regulatory subunit, C-terminal domain"/>
    <property type="match status" value="1"/>
</dbReference>
<gene>
    <name evidence="7" type="primary">pyrI</name>
    <name evidence="10" type="ORF">CF386_04470</name>
</gene>
<evidence type="ECO:0000313" key="10">
    <source>
        <dbReference type="EMBL" id="ASK78321.1"/>
    </source>
</evidence>
<comment type="subunit">
    <text evidence="7">Contains catalytic and regulatory chains.</text>
</comment>
<evidence type="ECO:0000259" key="9">
    <source>
        <dbReference type="Pfam" id="PF02748"/>
    </source>
</evidence>
<dbReference type="GO" id="GO:0006221">
    <property type="term" value="P:pyrimidine nucleotide biosynthetic process"/>
    <property type="evidence" value="ECO:0007669"/>
    <property type="project" value="UniProtKB-UniRule"/>
</dbReference>
<evidence type="ECO:0000313" key="11">
    <source>
        <dbReference type="Proteomes" id="UP000242175"/>
    </source>
</evidence>
<name>A0A220VDH3_9GAMM</name>
<dbReference type="AlphaFoldDB" id="A0A220VDH3"/>
<keyword evidence="6 7" id="KW-0665">Pyrimidine biosynthesis</keyword>
<dbReference type="Gene3D" id="3.30.70.140">
    <property type="entry name" value="Aspartate carbamoyltransferase regulatory subunit, N-terminal domain"/>
    <property type="match status" value="1"/>
</dbReference>
<dbReference type="NCBIfam" id="TIGR00240">
    <property type="entry name" value="ATCase_reg"/>
    <property type="match status" value="1"/>
</dbReference>
<evidence type="ECO:0000256" key="2">
    <source>
        <dbReference type="ARBA" id="ARBA00010498"/>
    </source>
</evidence>
<dbReference type="InterPro" id="IPR036792">
    <property type="entry name" value="Asp_carbatrfase_reg_C_sf"/>
</dbReference>
<evidence type="ECO:0000256" key="4">
    <source>
        <dbReference type="ARBA" id="ARBA00022723"/>
    </source>
</evidence>